<protein>
    <submittedName>
        <fullName evidence="1">Acyl-CoA desaturase</fullName>
    </submittedName>
</protein>
<accession>A0A423XQ09</accession>
<gene>
    <name evidence="1" type="ORF">C3E80_21460</name>
</gene>
<organism evidence="1 2">
    <name type="scientific">Cronobacter malonaticus</name>
    <dbReference type="NCBI Taxonomy" id="413503"/>
    <lineage>
        <taxon>Bacteria</taxon>
        <taxon>Pseudomonadati</taxon>
        <taxon>Pseudomonadota</taxon>
        <taxon>Gammaproteobacteria</taxon>
        <taxon>Enterobacterales</taxon>
        <taxon>Enterobacteriaceae</taxon>
        <taxon>Cronobacter</taxon>
    </lineage>
</organism>
<reference evidence="1 2" key="1">
    <citation type="journal article" date="2018" name="Front. Microbiol.">
        <title>An Investigation of an Acute Gastroenteritis Outbreak: Cronobacter sakazakii, a Potential Cause of Food-Borne Illness.</title>
        <authorList>
            <person name="Yong W."/>
            <person name="Guo B."/>
            <person name="Shi X."/>
            <person name="Cheng T."/>
            <person name="Chen M."/>
            <person name="Jiang X."/>
            <person name="Ye Y."/>
            <person name="Wang J."/>
            <person name="Xie G."/>
            <person name="Ding J."/>
        </authorList>
    </citation>
    <scope>NUCLEOTIDE SEQUENCE [LARGE SCALE GENOMIC DNA]</scope>
    <source>
        <strain evidence="1 2">S1</strain>
    </source>
</reference>
<evidence type="ECO:0000313" key="2">
    <source>
        <dbReference type="Proteomes" id="UP000285793"/>
    </source>
</evidence>
<sequence length="56" mass="6596">THHLFPGWHHRHYPALARIVARLAQEHGLPYRCISYRELRAAQRVFLVQMGNPHDA</sequence>
<dbReference type="Proteomes" id="UP000285793">
    <property type="component" value="Unassembled WGS sequence"/>
</dbReference>
<evidence type="ECO:0000313" key="1">
    <source>
        <dbReference type="EMBL" id="ROW54849.1"/>
    </source>
</evidence>
<dbReference type="AlphaFoldDB" id="A0A423XQ09"/>
<proteinExistence type="predicted"/>
<comment type="caution">
    <text evidence="1">The sequence shown here is derived from an EMBL/GenBank/DDBJ whole genome shotgun (WGS) entry which is preliminary data.</text>
</comment>
<name>A0A423XQ09_9ENTR</name>
<dbReference type="EMBL" id="PQJL01000107">
    <property type="protein sequence ID" value="ROW54849.1"/>
    <property type="molecule type" value="Genomic_DNA"/>
</dbReference>
<feature type="non-terminal residue" evidence="1">
    <location>
        <position position="1"/>
    </location>
</feature>